<reference evidence="10 12" key="1">
    <citation type="submission" date="2015-03" db="EMBL/GenBank/DDBJ databases">
        <authorList>
            <consortium name="Pathogen Informatics"/>
            <person name="Murphy D."/>
        </authorList>
    </citation>
    <scope>NUCLEOTIDE SEQUENCE [LARGE SCALE GENOMIC DNA]</scope>
    <source>
        <strain evidence="10 12">PAP036</strain>
    </source>
</reference>
<evidence type="ECO:0000256" key="5">
    <source>
        <dbReference type="ARBA" id="ARBA00022692"/>
    </source>
</evidence>
<comment type="subcellular location">
    <subcellularLocation>
        <location evidence="1">Cell membrane</location>
        <topology evidence="1">Multi-pass membrane protein</topology>
    </subcellularLocation>
</comment>
<evidence type="ECO:0000256" key="9">
    <source>
        <dbReference type="SAM" id="Phobius"/>
    </source>
</evidence>
<evidence type="ECO:0000256" key="6">
    <source>
        <dbReference type="ARBA" id="ARBA00022989"/>
    </source>
</evidence>
<keyword evidence="3" id="KW-0813">Transport</keyword>
<accession>A0A0S1T8R6</accession>
<sequence>MTHADAAESVHPYVRKGAAWAWRLLVLLAFGLTVLWLFWHLKTITIPLLLALMGSALLVPTVNFLQRHKIPRSLAVVVVLLTGTAAIVGILTFVVDQFIKGLPDLSAQLTNSIESLKNWAIHSRFHISEDQIGKAGDALVNTIKDNQGRVTSGALATATTVTEIITGAVLTLFTTIFFLYGGKEIWEFVTRIFPTAVRPRVRRAGVLGFGSLIGYVRATVAVALVDAIGIGVGLAAFSVPLALPLASLVFLGAFIPIIGAAISGFVAVFIALITKGAFTAAMILVIVIVVMQVEGHVLQPLIMGHAVQIHALAVVLAIAAGGVLGGIIGALLAVPTVAVLNTAIRALIEPFDADDPYLREGEEEAEVLDPEMVPDGGPSALGAKPGNGVPELGPAPPKD</sequence>
<evidence type="ECO:0000313" key="10">
    <source>
        <dbReference type="EMBL" id="CPT53994.1"/>
    </source>
</evidence>
<dbReference type="Proteomes" id="UP000284557">
    <property type="component" value="Unassembled WGS sequence"/>
</dbReference>
<evidence type="ECO:0000256" key="4">
    <source>
        <dbReference type="ARBA" id="ARBA00022475"/>
    </source>
</evidence>
<feature type="transmembrane region" description="Helical" evidence="9">
    <location>
        <begin position="230"/>
        <end position="258"/>
    </location>
</feature>
<evidence type="ECO:0000256" key="1">
    <source>
        <dbReference type="ARBA" id="ARBA00004651"/>
    </source>
</evidence>
<dbReference type="GO" id="GO:0005886">
    <property type="term" value="C:plasma membrane"/>
    <property type="evidence" value="ECO:0007669"/>
    <property type="project" value="UniProtKB-SubCell"/>
</dbReference>
<dbReference type="PANTHER" id="PTHR21716">
    <property type="entry name" value="TRANSMEMBRANE PROTEIN"/>
    <property type="match status" value="1"/>
</dbReference>
<dbReference type="AlphaFoldDB" id="A0A0S1T8R6"/>
<evidence type="ECO:0000256" key="3">
    <source>
        <dbReference type="ARBA" id="ARBA00022448"/>
    </source>
</evidence>
<feature type="region of interest" description="Disordered" evidence="8">
    <location>
        <begin position="365"/>
        <end position="399"/>
    </location>
</feature>
<protein>
    <submittedName>
        <fullName evidence="11">AI-2E family transporter</fullName>
    </submittedName>
    <submittedName>
        <fullName evidence="10">Transmembrane protein</fullName>
    </submittedName>
</protein>
<gene>
    <name evidence="10" type="primary">yhhT</name>
    <name evidence="11" type="ORF">D2E76_13835</name>
    <name evidence="10" type="ORF">ERS075527_04005</name>
</gene>
<dbReference type="GeneID" id="93381466"/>
<keyword evidence="6 9" id="KW-1133">Transmembrane helix</keyword>
<keyword evidence="7 9" id="KW-0472">Membrane</keyword>
<dbReference type="GO" id="GO:0055085">
    <property type="term" value="P:transmembrane transport"/>
    <property type="evidence" value="ECO:0007669"/>
    <property type="project" value="TreeGrafter"/>
</dbReference>
<dbReference type="InterPro" id="IPR002549">
    <property type="entry name" value="AI-2E-like"/>
</dbReference>
<keyword evidence="4" id="KW-1003">Cell membrane</keyword>
<comment type="caution">
    <text evidence="10">The sequence shown here is derived from an EMBL/GenBank/DDBJ whole genome shotgun (WGS) entry which is preliminary data.</text>
</comment>
<comment type="similarity">
    <text evidence="2">Belongs to the autoinducer-2 exporter (AI-2E) (TC 2.A.86) family.</text>
</comment>
<dbReference type="PANTHER" id="PTHR21716:SF53">
    <property type="entry name" value="PERMEASE PERM-RELATED"/>
    <property type="match status" value="1"/>
</dbReference>
<dbReference type="Proteomes" id="UP000038487">
    <property type="component" value="Unassembled WGS sequence"/>
</dbReference>
<evidence type="ECO:0000313" key="11">
    <source>
        <dbReference type="EMBL" id="RIT37796.1"/>
    </source>
</evidence>
<feature type="transmembrane region" description="Helical" evidence="9">
    <location>
        <begin position="203"/>
        <end position="224"/>
    </location>
</feature>
<feature type="transmembrane region" description="Helical" evidence="9">
    <location>
        <begin position="311"/>
        <end position="340"/>
    </location>
</feature>
<evidence type="ECO:0000313" key="13">
    <source>
        <dbReference type="Proteomes" id="UP000284557"/>
    </source>
</evidence>
<dbReference type="EMBL" id="CSUW01000010">
    <property type="protein sequence ID" value="CPT53994.1"/>
    <property type="molecule type" value="Genomic_DNA"/>
</dbReference>
<name>A0A0S1T8R6_9MYCO</name>
<organism evidence="10 12">
    <name type="scientific">Mycobacteroides abscessus</name>
    <dbReference type="NCBI Taxonomy" id="36809"/>
    <lineage>
        <taxon>Bacteria</taxon>
        <taxon>Bacillati</taxon>
        <taxon>Actinomycetota</taxon>
        <taxon>Actinomycetes</taxon>
        <taxon>Mycobacteriales</taxon>
        <taxon>Mycobacteriaceae</taxon>
        <taxon>Mycobacteroides</taxon>
    </lineage>
</organism>
<dbReference type="EMBL" id="QXBN01000009">
    <property type="protein sequence ID" value="RIT37796.1"/>
    <property type="molecule type" value="Genomic_DNA"/>
</dbReference>
<feature type="transmembrane region" description="Helical" evidence="9">
    <location>
        <begin position="20"/>
        <end position="38"/>
    </location>
</feature>
<evidence type="ECO:0000256" key="7">
    <source>
        <dbReference type="ARBA" id="ARBA00023136"/>
    </source>
</evidence>
<feature type="transmembrane region" description="Helical" evidence="9">
    <location>
        <begin position="44"/>
        <end position="62"/>
    </location>
</feature>
<reference evidence="11 13" key="2">
    <citation type="submission" date="2018-08" db="EMBL/GenBank/DDBJ databases">
        <title>Linezolid Resistance in Mycobacterium abscessus: MIC Distribution and Comprehensive Investigation of Resistance Mechanisms.</title>
        <authorList>
            <person name="Ye M."/>
            <person name="Xu L."/>
            <person name="Zou Y."/>
            <person name="Li B."/>
            <person name="Guo Q."/>
            <person name="Zhang Y."/>
            <person name="Zhan M."/>
            <person name="Xu B."/>
            <person name="Yu F."/>
            <person name="Zhang Z."/>
            <person name="Chu H."/>
        </authorList>
    </citation>
    <scope>NUCLEOTIDE SEQUENCE [LARGE SCALE GENOMIC DNA]</scope>
    <source>
        <strain evidence="11 13">G143</strain>
    </source>
</reference>
<dbReference type="Pfam" id="PF01594">
    <property type="entry name" value="AI-2E_transport"/>
    <property type="match status" value="1"/>
</dbReference>
<dbReference type="RefSeq" id="WP_005079826.1">
    <property type="nucleotide sequence ID" value="NZ_CM125927.1"/>
</dbReference>
<feature type="transmembrane region" description="Helical" evidence="9">
    <location>
        <begin position="265"/>
        <end position="291"/>
    </location>
</feature>
<keyword evidence="5 9" id="KW-0812">Transmembrane</keyword>
<feature type="transmembrane region" description="Helical" evidence="9">
    <location>
        <begin position="74"/>
        <end position="95"/>
    </location>
</feature>
<evidence type="ECO:0000256" key="8">
    <source>
        <dbReference type="SAM" id="MobiDB-lite"/>
    </source>
</evidence>
<feature type="transmembrane region" description="Helical" evidence="9">
    <location>
        <begin position="164"/>
        <end position="182"/>
    </location>
</feature>
<evidence type="ECO:0000313" key="12">
    <source>
        <dbReference type="Proteomes" id="UP000038487"/>
    </source>
</evidence>
<evidence type="ECO:0000256" key="2">
    <source>
        <dbReference type="ARBA" id="ARBA00009773"/>
    </source>
</evidence>
<proteinExistence type="inferred from homology"/>